<feature type="domain" description="Protein EARLY FLOWERING 4" evidence="5">
    <location>
        <begin position="18"/>
        <end position="98"/>
    </location>
</feature>
<keyword evidence="7" id="KW-1185">Reference proteome</keyword>
<evidence type="ECO:0000256" key="2">
    <source>
        <dbReference type="ARBA" id="ARBA00009514"/>
    </source>
</evidence>
<gene>
    <name evidence="6" type="ORF">MKW94_003331</name>
</gene>
<dbReference type="InterPro" id="IPR040462">
    <property type="entry name" value="EARLY_FLOWERING_4"/>
</dbReference>
<dbReference type="Pfam" id="PF07011">
    <property type="entry name" value="Elf4"/>
    <property type="match status" value="1"/>
</dbReference>
<name>A0AA41V4P0_PAPNU</name>
<dbReference type="PANTHER" id="PTHR33469:SF5">
    <property type="entry name" value="PROTEIN EARLY FLOWERING 4"/>
    <property type="match status" value="1"/>
</dbReference>
<dbReference type="GO" id="GO:0005634">
    <property type="term" value="C:nucleus"/>
    <property type="evidence" value="ECO:0007669"/>
    <property type="project" value="UniProtKB-SubCell"/>
</dbReference>
<protein>
    <recommendedName>
        <fullName evidence="5">Protein EARLY FLOWERING 4 domain-containing protein</fullName>
    </recommendedName>
</protein>
<comment type="caution">
    <text evidence="6">The sequence shown here is derived from an EMBL/GenBank/DDBJ whole genome shotgun (WGS) entry which is preliminary data.</text>
</comment>
<sequence>MEYEGDDQVEIGGIEEEEESEVWKTISKSFQQVQTILDQNRILIQQVNENHQSKIPENLAKNVSLIREINTNISEVVSIYTELSTNFSGFFQQNREEEMKNQLEYAADDAATTVNSKP</sequence>
<organism evidence="6 7">
    <name type="scientific">Papaver nudicaule</name>
    <name type="common">Iceland poppy</name>
    <dbReference type="NCBI Taxonomy" id="74823"/>
    <lineage>
        <taxon>Eukaryota</taxon>
        <taxon>Viridiplantae</taxon>
        <taxon>Streptophyta</taxon>
        <taxon>Embryophyta</taxon>
        <taxon>Tracheophyta</taxon>
        <taxon>Spermatophyta</taxon>
        <taxon>Magnoliopsida</taxon>
        <taxon>Ranunculales</taxon>
        <taxon>Papaveraceae</taxon>
        <taxon>Papaveroideae</taxon>
        <taxon>Papaver</taxon>
    </lineage>
</organism>
<dbReference type="GO" id="GO:0042753">
    <property type="term" value="P:positive regulation of circadian rhythm"/>
    <property type="evidence" value="ECO:0007669"/>
    <property type="project" value="InterPro"/>
</dbReference>
<dbReference type="AlphaFoldDB" id="A0AA41V4P0"/>
<evidence type="ECO:0000313" key="7">
    <source>
        <dbReference type="Proteomes" id="UP001177140"/>
    </source>
</evidence>
<dbReference type="InterPro" id="IPR009741">
    <property type="entry name" value="EARLY_FLOWERING_4_dom"/>
</dbReference>
<dbReference type="PANTHER" id="PTHR33469">
    <property type="entry name" value="PROTEIN ELF4-LIKE 4"/>
    <property type="match status" value="1"/>
</dbReference>
<evidence type="ECO:0000259" key="5">
    <source>
        <dbReference type="Pfam" id="PF07011"/>
    </source>
</evidence>
<evidence type="ECO:0000256" key="4">
    <source>
        <dbReference type="ARBA" id="ARBA00023242"/>
    </source>
</evidence>
<evidence type="ECO:0000256" key="3">
    <source>
        <dbReference type="ARBA" id="ARBA00023108"/>
    </source>
</evidence>
<comment type="subcellular location">
    <subcellularLocation>
        <location evidence="1">Nucleus</location>
    </subcellularLocation>
</comment>
<dbReference type="EMBL" id="JAJJMA010036437">
    <property type="protein sequence ID" value="MCL7024618.1"/>
    <property type="molecule type" value="Genomic_DNA"/>
</dbReference>
<proteinExistence type="inferred from homology"/>
<dbReference type="GO" id="GO:0009649">
    <property type="term" value="P:entrainment of circadian clock"/>
    <property type="evidence" value="ECO:0007669"/>
    <property type="project" value="TreeGrafter"/>
</dbReference>
<evidence type="ECO:0000313" key="6">
    <source>
        <dbReference type="EMBL" id="MCL7024618.1"/>
    </source>
</evidence>
<evidence type="ECO:0000256" key="1">
    <source>
        <dbReference type="ARBA" id="ARBA00004123"/>
    </source>
</evidence>
<dbReference type="Proteomes" id="UP001177140">
    <property type="component" value="Unassembled WGS sequence"/>
</dbReference>
<keyword evidence="3" id="KW-0090">Biological rhythms</keyword>
<accession>A0AA41V4P0</accession>
<dbReference type="GO" id="GO:0048511">
    <property type="term" value="P:rhythmic process"/>
    <property type="evidence" value="ECO:0007669"/>
    <property type="project" value="UniProtKB-KW"/>
</dbReference>
<reference evidence="6" key="1">
    <citation type="submission" date="2022-03" db="EMBL/GenBank/DDBJ databases">
        <title>A functionally conserved STORR gene fusion in Papaver species that diverged 16.8 million years ago.</title>
        <authorList>
            <person name="Catania T."/>
        </authorList>
    </citation>
    <scope>NUCLEOTIDE SEQUENCE</scope>
    <source>
        <strain evidence="6">S-191538</strain>
    </source>
</reference>
<comment type="similarity">
    <text evidence="2">Belongs to the EARLY FLOWERING 4 family.</text>
</comment>
<keyword evidence="4" id="KW-0539">Nucleus</keyword>